<feature type="region of interest" description="Disordered" evidence="11">
    <location>
        <begin position="85"/>
        <end position="104"/>
    </location>
</feature>
<feature type="repeat" description="RPEL" evidence="9">
    <location>
        <begin position="62"/>
        <end position="87"/>
    </location>
</feature>
<comment type="subunit">
    <text evidence="2 10">Binds PPP1CA and actin.</text>
</comment>
<keyword evidence="8 10" id="KW-0966">Cell projection</keyword>
<feature type="compositionally biased region" description="Acidic residues" evidence="11">
    <location>
        <begin position="490"/>
        <end position="507"/>
    </location>
</feature>
<accession>A0A8C2CRD9</accession>
<feature type="compositionally biased region" description="Low complexity" evidence="11">
    <location>
        <begin position="396"/>
        <end position="419"/>
    </location>
</feature>
<organism evidence="12 13">
    <name type="scientific">Cyprinus carpio</name>
    <name type="common">Common carp</name>
    <dbReference type="NCBI Taxonomy" id="7962"/>
    <lineage>
        <taxon>Eukaryota</taxon>
        <taxon>Metazoa</taxon>
        <taxon>Chordata</taxon>
        <taxon>Craniata</taxon>
        <taxon>Vertebrata</taxon>
        <taxon>Euteleostomi</taxon>
        <taxon>Actinopterygii</taxon>
        <taxon>Neopterygii</taxon>
        <taxon>Teleostei</taxon>
        <taxon>Ostariophysi</taxon>
        <taxon>Cypriniformes</taxon>
        <taxon>Cyprinidae</taxon>
        <taxon>Cyprininae</taxon>
        <taxon>Cyprinus</taxon>
    </lineage>
</organism>
<proteinExistence type="inferred from homology"/>
<evidence type="ECO:0000256" key="7">
    <source>
        <dbReference type="ARBA" id="ARBA00023203"/>
    </source>
</evidence>
<dbReference type="SMART" id="SM00707">
    <property type="entry name" value="RPEL"/>
    <property type="match status" value="1"/>
</dbReference>
<dbReference type="PANTHER" id="PTHR12751:SF4">
    <property type="entry name" value="PHOSPHATASE AND ACTIN REGULATOR 4"/>
    <property type="match status" value="1"/>
</dbReference>
<dbReference type="GO" id="GO:0048484">
    <property type="term" value="P:enteric nervous system development"/>
    <property type="evidence" value="ECO:0007669"/>
    <property type="project" value="UniProtKB-UniRule"/>
</dbReference>
<dbReference type="PROSITE" id="PS51073">
    <property type="entry name" value="RPEL"/>
    <property type="match status" value="1"/>
</dbReference>
<evidence type="ECO:0000256" key="5">
    <source>
        <dbReference type="ARBA" id="ARBA00022737"/>
    </source>
</evidence>
<dbReference type="GO" id="GO:0003779">
    <property type="term" value="F:actin binding"/>
    <property type="evidence" value="ECO:0007669"/>
    <property type="project" value="UniProtKB-UniRule"/>
</dbReference>
<feature type="compositionally biased region" description="Pro residues" evidence="11">
    <location>
        <begin position="353"/>
        <end position="362"/>
    </location>
</feature>
<evidence type="ECO:0000256" key="10">
    <source>
        <dbReference type="RuleBase" id="RU367131"/>
    </source>
</evidence>
<feature type="compositionally biased region" description="Pro residues" evidence="11">
    <location>
        <begin position="465"/>
        <end position="483"/>
    </location>
</feature>
<feature type="compositionally biased region" description="Basic and acidic residues" evidence="11">
    <location>
        <begin position="228"/>
        <end position="239"/>
    </location>
</feature>
<dbReference type="GO" id="GO:0001843">
    <property type="term" value="P:neural tube closure"/>
    <property type="evidence" value="ECO:0007669"/>
    <property type="project" value="UniProtKB-UniRule"/>
</dbReference>
<dbReference type="GO" id="GO:0030036">
    <property type="term" value="P:actin cytoskeleton organization"/>
    <property type="evidence" value="ECO:0007669"/>
    <property type="project" value="UniProtKB-UniRule"/>
</dbReference>
<comment type="subcellular location">
    <subcellularLocation>
        <location evidence="10">Cytoplasm</location>
    </subcellularLocation>
    <subcellularLocation>
        <location evidence="10">Cell projection</location>
        <location evidence="10">Lamellipodium</location>
    </subcellularLocation>
</comment>
<dbReference type="Proteomes" id="UP000694701">
    <property type="component" value="Unplaced"/>
</dbReference>
<evidence type="ECO:0000313" key="13">
    <source>
        <dbReference type="Proteomes" id="UP000694701"/>
    </source>
</evidence>
<sequence>PENTLHDEGDLQHSSTGSEGGTAGDATPPPKRKGKFSTLGKIFKPWKWRKKKSSEKFKETSEVLERKMSMRRPRQELIEQGVLKELPDNGEAHGHKTPYVKNGHTLPVGVGGGLGLEQIHSPSESEFRVNPVWLPQPDDRRGRAPSDGDHRGALGLRASNQDEGRRSGWSVGTEDWKSNLAWQGDDIRHGGRLHVEMDKRPGLMKAPSEDGRRTRPEPDWKPTLPRHSSVEDGRGRLESDSSQYIPNSEVLRDTLREPLPPKQSVMPPKWLMTSTPEPGADGLPRTPVHNPAAAFSSSSASSNTSSSSAVSTAGKPLRNVSSAGANTQASSSAPLTTSSAPSSMGNVPAQPTKQPPLPPPKPINRSNNAAMLAELTQGGVNLVPAKPSPPMPPKRTTPVTKRNAEDSPLTISSLPSILSEDMRANIPGGYQLPPPPPSPPLPTHIPPSPPRAHTHHLLHQHSYPYPLPQPLPVHFDPPSPPEEPPAHDYSDEEEEEEDDDDDEDEEPPSDHLPSPQSQPELEPRSRRCLVGDLSVSIIPEGNDSSEEEEDEEDQQPEESDSDGPVLYKDDESDEDEDDDIPPSALASRVKRKDTLALKLSSRPSAPDRQAPERQAKVEHTGLSWQSREQWEAIRTQIGTALTRPDLNPIEMLWHDLKQSIQRCERLIAKLNEFKSSEMEVHEESRIYTRFHRP</sequence>
<evidence type="ECO:0000256" key="1">
    <source>
        <dbReference type="ARBA" id="ARBA00009795"/>
    </source>
</evidence>
<feature type="compositionally biased region" description="Low complexity" evidence="11">
    <location>
        <begin position="292"/>
        <end position="313"/>
    </location>
</feature>
<feature type="compositionally biased region" description="Acidic residues" evidence="11">
    <location>
        <begin position="543"/>
        <end position="561"/>
    </location>
</feature>
<keyword evidence="4 10" id="KW-0963">Cytoplasm</keyword>
<dbReference type="GO" id="GO:0008157">
    <property type="term" value="F:protein phosphatase 1 binding"/>
    <property type="evidence" value="ECO:0007669"/>
    <property type="project" value="UniProtKB-UniRule"/>
</dbReference>
<feature type="region of interest" description="Disordered" evidence="11">
    <location>
        <begin position="112"/>
        <end position="173"/>
    </location>
</feature>
<comment type="function">
    <text evidence="10">Regulator of protein phosphatase 1 (PP1) required for neural tube and optic fissure closure, and enteric neural crest cell (ENCCs) migration during development. Acts as an activator of PP1. During neural tube closure, localizes to the ventral neural tube and activates PP1, leading to down-regulate cell proliferation within cranial neural tissue and the neural retina. Also acts as a regulator of migration of enteric neural crest cells (ENCCs) by activating PP1, leading to repression of the integrin signaling through the rho/rock pathway.</text>
</comment>
<evidence type="ECO:0000313" key="12">
    <source>
        <dbReference type="Ensembl" id="ENSCCRP00020016054.1"/>
    </source>
</evidence>
<keyword evidence="5" id="KW-0677">Repeat</keyword>
<dbReference type="Gene3D" id="6.10.140.1750">
    <property type="match status" value="1"/>
</dbReference>
<dbReference type="GO" id="GO:0005737">
    <property type="term" value="C:cytoplasm"/>
    <property type="evidence" value="ECO:0007669"/>
    <property type="project" value="UniProtKB-SubCell"/>
</dbReference>
<dbReference type="GO" id="GO:0072542">
    <property type="term" value="F:protein phosphatase activator activity"/>
    <property type="evidence" value="ECO:0007669"/>
    <property type="project" value="UniProtKB-UniRule"/>
</dbReference>
<feature type="compositionally biased region" description="Basic and acidic residues" evidence="11">
    <location>
        <begin position="191"/>
        <end position="220"/>
    </location>
</feature>
<feature type="region of interest" description="Disordered" evidence="11">
    <location>
        <begin position="1"/>
        <end position="39"/>
    </location>
</feature>
<name>A0A8C2CRD9_CYPCA</name>
<evidence type="ECO:0000256" key="11">
    <source>
        <dbReference type="SAM" id="MobiDB-lite"/>
    </source>
</evidence>
<keyword evidence="3 10" id="KW-0217">Developmental protein</keyword>
<evidence type="ECO:0000256" key="9">
    <source>
        <dbReference type="PROSITE-ProRule" id="PRU00401"/>
    </source>
</evidence>
<evidence type="ECO:0000256" key="3">
    <source>
        <dbReference type="ARBA" id="ARBA00022473"/>
    </source>
</evidence>
<evidence type="ECO:0000256" key="6">
    <source>
        <dbReference type="ARBA" id="ARBA00022902"/>
    </source>
</evidence>
<feature type="region of interest" description="Disordered" evidence="11">
    <location>
        <begin position="191"/>
        <end position="622"/>
    </location>
</feature>
<feature type="compositionally biased region" description="Pro residues" evidence="11">
    <location>
        <begin position="386"/>
        <end position="395"/>
    </location>
</feature>
<comment type="similarity">
    <text evidence="1 10">Belongs to the phosphatase and actin regulator family.</text>
</comment>
<feature type="compositionally biased region" description="Polar residues" evidence="11">
    <location>
        <begin position="319"/>
        <end position="328"/>
    </location>
</feature>
<dbReference type="Pfam" id="PF02755">
    <property type="entry name" value="RPEL"/>
    <property type="match status" value="1"/>
</dbReference>
<dbReference type="GO" id="GO:0030027">
    <property type="term" value="C:lamellipodium"/>
    <property type="evidence" value="ECO:0007669"/>
    <property type="project" value="UniProtKB-SubCell"/>
</dbReference>
<evidence type="ECO:0000256" key="8">
    <source>
        <dbReference type="ARBA" id="ARBA00023273"/>
    </source>
</evidence>
<feature type="compositionally biased region" description="Basic and acidic residues" evidence="11">
    <location>
        <begin position="85"/>
        <end position="94"/>
    </location>
</feature>
<dbReference type="PANTHER" id="PTHR12751">
    <property type="entry name" value="PHOSPHATASE AND ACTIN REGULATOR PHACTR"/>
    <property type="match status" value="1"/>
</dbReference>
<dbReference type="GO" id="GO:0051726">
    <property type="term" value="P:regulation of cell cycle"/>
    <property type="evidence" value="ECO:0007669"/>
    <property type="project" value="UniProtKB-UniRule"/>
</dbReference>
<dbReference type="AlphaFoldDB" id="A0A8C2CRD9"/>
<keyword evidence="7 10" id="KW-0009">Actin-binding</keyword>
<evidence type="ECO:0000256" key="2">
    <source>
        <dbReference type="ARBA" id="ARBA00011844"/>
    </source>
</evidence>
<feature type="compositionally biased region" description="Acidic residues" evidence="11">
    <location>
        <begin position="570"/>
        <end position="580"/>
    </location>
</feature>
<reference evidence="12" key="1">
    <citation type="submission" date="2025-08" db="UniProtKB">
        <authorList>
            <consortium name="Ensembl"/>
        </authorList>
    </citation>
    <scope>IDENTIFICATION</scope>
</reference>
<feature type="compositionally biased region" description="Pro residues" evidence="11">
    <location>
        <begin position="432"/>
        <end position="450"/>
    </location>
</feature>
<feature type="compositionally biased region" description="Low complexity" evidence="11">
    <location>
        <begin position="329"/>
        <end position="352"/>
    </location>
</feature>
<dbReference type="GO" id="GO:2001045">
    <property type="term" value="P:negative regulation of integrin-mediated signaling pathway"/>
    <property type="evidence" value="ECO:0007669"/>
    <property type="project" value="UniProtKB-UniRule"/>
</dbReference>
<dbReference type="InterPro" id="IPR004018">
    <property type="entry name" value="RPEL_repeat"/>
</dbReference>
<protein>
    <recommendedName>
        <fullName evidence="10">Phosphatase and actin regulator 4</fullName>
    </recommendedName>
</protein>
<evidence type="ECO:0000256" key="4">
    <source>
        <dbReference type="ARBA" id="ARBA00022490"/>
    </source>
</evidence>
<dbReference type="GO" id="GO:0007266">
    <property type="term" value="P:Rho protein signal transduction"/>
    <property type="evidence" value="ECO:0007669"/>
    <property type="project" value="UniProtKB-UniRule"/>
</dbReference>
<dbReference type="Ensembl" id="ENSCCRT00020017651.1">
    <property type="protein sequence ID" value="ENSCCRP00020016054.1"/>
    <property type="gene ID" value="ENSCCRG00020007713.1"/>
</dbReference>
<keyword evidence="6 10" id="KW-0524">Neurogenesis</keyword>
<feature type="compositionally biased region" description="Basic and acidic residues" evidence="11">
    <location>
        <begin position="1"/>
        <end position="11"/>
    </location>
</feature>
<feature type="compositionally biased region" description="Basic and acidic residues" evidence="11">
    <location>
        <begin position="137"/>
        <end position="152"/>
    </location>
</feature>
<dbReference type="GO" id="GO:0001755">
    <property type="term" value="P:neural crest cell migration"/>
    <property type="evidence" value="ECO:0007669"/>
    <property type="project" value="UniProtKB-UniRule"/>
</dbReference>
<dbReference type="GO" id="GO:0061386">
    <property type="term" value="P:closure of optic fissure"/>
    <property type="evidence" value="ECO:0007669"/>
    <property type="project" value="UniProtKB-UniRule"/>
</dbReference>
<feature type="compositionally biased region" description="Basic and acidic residues" evidence="11">
    <location>
        <begin position="609"/>
        <end position="619"/>
    </location>
</feature>